<gene>
    <name evidence="1" type="ORF">AFUS01_LOCUS31433</name>
</gene>
<name>A0A8J2KUQ6_9HEXA</name>
<organism evidence="1 2">
    <name type="scientific">Allacma fusca</name>
    <dbReference type="NCBI Taxonomy" id="39272"/>
    <lineage>
        <taxon>Eukaryota</taxon>
        <taxon>Metazoa</taxon>
        <taxon>Ecdysozoa</taxon>
        <taxon>Arthropoda</taxon>
        <taxon>Hexapoda</taxon>
        <taxon>Collembola</taxon>
        <taxon>Symphypleona</taxon>
        <taxon>Sminthuridae</taxon>
        <taxon>Allacma</taxon>
    </lineage>
</organism>
<dbReference type="EMBL" id="CAJVCH010499336">
    <property type="protein sequence ID" value="CAG7821075.1"/>
    <property type="molecule type" value="Genomic_DNA"/>
</dbReference>
<comment type="caution">
    <text evidence="1">The sequence shown here is derived from an EMBL/GenBank/DDBJ whole genome shotgun (WGS) entry which is preliminary data.</text>
</comment>
<accession>A0A8J2KUQ6</accession>
<evidence type="ECO:0000313" key="2">
    <source>
        <dbReference type="Proteomes" id="UP000708208"/>
    </source>
</evidence>
<evidence type="ECO:0000313" key="1">
    <source>
        <dbReference type="EMBL" id="CAG7821075.1"/>
    </source>
</evidence>
<keyword evidence="2" id="KW-1185">Reference proteome</keyword>
<dbReference type="AlphaFoldDB" id="A0A8J2KUQ6"/>
<feature type="non-terminal residue" evidence="1">
    <location>
        <position position="1"/>
    </location>
</feature>
<protein>
    <submittedName>
        <fullName evidence="1">Uncharacterized protein</fullName>
    </submittedName>
</protein>
<sequence>PSFGELSQLFGNILIQSNVVKETPDHKRDVGILHTEQA</sequence>
<proteinExistence type="predicted"/>
<reference evidence="1" key="1">
    <citation type="submission" date="2021-06" db="EMBL/GenBank/DDBJ databases">
        <authorList>
            <person name="Hodson N. C."/>
            <person name="Mongue J. A."/>
            <person name="Jaron S. K."/>
        </authorList>
    </citation>
    <scope>NUCLEOTIDE SEQUENCE</scope>
</reference>
<dbReference type="Proteomes" id="UP000708208">
    <property type="component" value="Unassembled WGS sequence"/>
</dbReference>